<dbReference type="EMBL" id="JAAIJQ010000035">
    <property type="protein sequence ID" value="NEV62823.1"/>
    <property type="molecule type" value="Genomic_DNA"/>
</dbReference>
<comment type="caution">
    <text evidence="3">The sequence shown here is derived from an EMBL/GenBank/DDBJ whole genome shotgun (WGS) entry which is preliminary data.</text>
</comment>
<evidence type="ECO:0000313" key="3">
    <source>
        <dbReference type="EMBL" id="NEV62823.1"/>
    </source>
</evidence>
<dbReference type="AlphaFoldDB" id="A0A6M0K1P8"/>
<protein>
    <submittedName>
        <fullName evidence="3">Glycosyltransferase</fullName>
    </submittedName>
</protein>
<evidence type="ECO:0000259" key="2">
    <source>
        <dbReference type="Pfam" id="PF13439"/>
    </source>
</evidence>
<dbReference type="Gene3D" id="3.40.50.2000">
    <property type="entry name" value="Glycogen Phosphorylase B"/>
    <property type="match status" value="2"/>
</dbReference>
<dbReference type="GO" id="GO:0016757">
    <property type="term" value="F:glycosyltransferase activity"/>
    <property type="evidence" value="ECO:0007669"/>
    <property type="project" value="InterPro"/>
</dbReference>
<sequence>MRVLHIGKYFPPVAGGIEHFLADLAGAQSRAGIEVAALVHSAPGPKIDPDATSDSPIRVFRAPSFGQVLYAPVSPGFPIWLKRAIAELRPDLLHLHLPNTSALLALAIPAARRLPWVVHWHSDVVPSLIDRRLAAAYRLYRPFERMLLERSRAIIATSPTYLQASEALQPWQERCTVIPLGLDRERVTRPPANLVAEADRLWGKAELRVLTIGRLTYYKGHEYLIRAIAGLELSRLLIVGAGELRPQLEALVRSQGLNERVRLLGYQPQDRLSALLETSDVVCLPSIERTEAFGLVQLEAMHFAKPVVVSDILGSGTGWVVRLAQNGLLAEPRNVDALRACLARLRDDRELRQRLGLTGTMALDRELGLDSIVQRVSEVYQRVLR</sequence>
<dbReference type="Proteomes" id="UP000483379">
    <property type="component" value="Unassembled WGS sequence"/>
</dbReference>
<dbReference type="Pfam" id="PF13439">
    <property type="entry name" value="Glyco_transf_4"/>
    <property type="match status" value="1"/>
</dbReference>
<evidence type="ECO:0000259" key="1">
    <source>
        <dbReference type="Pfam" id="PF00534"/>
    </source>
</evidence>
<dbReference type="InterPro" id="IPR001296">
    <property type="entry name" value="Glyco_trans_1"/>
</dbReference>
<feature type="domain" description="Glycosyl transferase family 1" evidence="1">
    <location>
        <begin position="205"/>
        <end position="356"/>
    </location>
</feature>
<feature type="domain" description="Glycosyltransferase subfamily 4-like N-terminal" evidence="2">
    <location>
        <begin position="15"/>
        <end position="186"/>
    </location>
</feature>
<reference evidence="3 4" key="1">
    <citation type="submission" date="2020-02" db="EMBL/GenBank/DDBJ databases">
        <title>Genome sequences of Thiorhodococcus mannitoliphagus and Thiorhodococcus minor, purple sulfur photosynthetic bacteria in the gammaproteobacterial family, Chromatiaceae.</title>
        <authorList>
            <person name="Aviles F.A."/>
            <person name="Meyer T.E."/>
            <person name="Kyndt J.A."/>
        </authorList>
    </citation>
    <scope>NUCLEOTIDE SEQUENCE [LARGE SCALE GENOMIC DNA]</scope>
    <source>
        <strain evidence="3 4">DSM 11518</strain>
    </source>
</reference>
<name>A0A6M0K1P8_9GAMM</name>
<dbReference type="InterPro" id="IPR050194">
    <property type="entry name" value="Glycosyltransferase_grp1"/>
</dbReference>
<organism evidence="3 4">
    <name type="scientific">Thiorhodococcus minor</name>
    <dbReference type="NCBI Taxonomy" id="57489"/>
    <lineage>
        <taxon>Bacteria</taxon>
        <taxon>Pseudomonadati</taxon>
        <taxon>Pseudomonadota</taxon>
        <taxon>Gammaproteobacteria</taxon>
        <taxon>Chromatiales</taxon>
        <taxon>Chromatiaceae</taxon>
        <taxon>Thiorhodococcus</taxon>
    </lineage>
</organism>
<proteinExistence type="predicted"/>
<gene>
    <name evidence="3" type="ORF">G3446_13135</name>
</gene>
<keyword evidence="3" id="KW-0808">Transferase</keyword>
<dbReference type="RefSeq" id="WP_164453289.1">
    <property type="nucleotide sequence ID" value="NZ_JAAIJQ010000035.1"/>
</dbReference>
<keyword evidence="4" id="KW-1185">Reference proteome</keyword>
<accession>A0A6M0K1P8</accession>
<dbReference type="SUPFAM" id="SSF53756">
    <property type="entry name" value="UDP-Glycosyltransferase/glycogen phosphorylase"/>
    <property type="match status" value="1"/>
</dbReference>
<evidence type="ECO:0000313" key="4">
    <source>
        <dbReference type="Proteomes" id="UP000483379"/>
    </source>
</evidence>
<dbReference type="InterPro" id="IPR028098">
    <property type="entry name" value="Glyco_trans_4-like_N"/>
</dbReference>
<dbReference type="Pfam" id="PF00534">
    <property type="entry name" value="Glycos_transf_1"/>
    <property type="match status" value="1"/>
</dbReference>
<dbReference type="PANTHER" id="PTHR45947">
    <property type="entry name" value="SULFOQUINOVOSYL TRANSFERASE SQD2"/>
    <property type="match status" value="1"/>
</dbReference>
<dbReference type="PANTHER" id="PTHR45947:SF3">
    <property type="entry name" value="SULFOQUINOVOSYL TRANSFERASE SQD2"/>
    <property type="match status" value="1"/>
</dbReference>